<sequence>MTSLATFAGLAPLLLDQSTQAQFLIPMAISLDFGILFATLLTLFLAPACYRLLEDARMWVSDVATPSPG</sequence>
<evidence type="ECO:0000313" key="3">
    <source>
        <dbReference type="EMBL" id="VFK62296.1"/>
    </source>
</evidence>
<keyword evidence="1" id="KW-1133">Transmembrane helix</keyword>
<dbReference type="EMBL" id="CAADFW010000072">
    <property type="protein sequence ID" value="VFK62296.1"/>
    <property type="molecule type" value="Genomic_DNA"/>
</dbReference>
<reference evidence="2" key="1">
    <citation type="submission" date="2019-02" db="EMBL/GenBank/DDBJ databases">
        <authorList>
            <person name="Gruber-Vodicka R. H."/>
            <person name="Seah K. B. B."/>
        </authorList>
    </citation>
    <scope>NUCLEOTIDE SEQUENCE</scope>
    <source>
        <strain evidence="2">BECK_BZ125</strain>
        <strain evidence="3">BECK_BZ126</strain>
    </source>
</reference>
<dbReference type="SUPFAM" id="SSF82866">
    <property type="entry name" value="Multidrug efflux transporter AcrB transmembrane domain"/>
    <property type="match status" value="1"/>
</dbReference>
<accession>A0A450YJ11</accession>
<dbReference type="PANTHER" id="PTHR32063">
    <property type="match status" value="1"/>
</dbReference>
<dbReference type="Gene3D" id="1.20.1640.10">
    <property type="entry name" value="Multidrug efflux transporter AcrB transmembrane domain"/>
    <property type="match status" value="1"/>
</dbReference>
<dbReference type="GO" id="GO:0005886">
    <property type="term" value="C:plasma membrane"/>
    <property type="evidence" value="ECO:0007669"/>
    <property type="project" value="TreeGrafter"/>
</dbReference>
<dbReference type="AlphaFoldDB" id="A0A450YJ11"/>
<organism evidence="2">
    <name type="scientific">Candidatus Kentrum sp. TC</name>
    <dbReference type="NCBI Taxonomy" id="2126339"/>
    <lineage>
        <taxon>Bacteria</taxon>
        <taxon>Pseudomonadati</taxon>
        <taxon>Pseudomonadota</taxon>
        <taxon>Gammaproteobacteria</taxon>
        <taxon>Candidatus Kentrum</taxon>
    </lineage>
</organism>
<dbReference type="EMBL" id="CAADFT010000012">
    <property type="protein sequence ID" value="VFK41552.1"/>
    <property type="molecule type" value="Genomic_DNA"/>
</dbReference>
<keyword evidence="1" id="KW-0812">Transmembrane</keyword>
<proteinExistence type="predicted"/>
<dbReference type="InterPro" id="IPR001036">
    <property type="entry name" value="Acrflvin-R"/>
</dbReference>
<keyword evidence="1" id="KW-0472">Membrane</keyword>
<protein>
    <submittedName>
        <fullName evidence="2">AcrB/AcrD/AcrF family protein</fullName>
    </submittedName>
</protein>
<evidence type="ECO:0000256" key="1">
    <source>
        <dbReference type="SAM" id="Phobius"/>
    </source>
</evidence>
<dbReference type="Pfam" id="PF00873">
    <property type="entry name" value="ACR_tran"/>
    <property type="match status" value="1"/>
</dbReference>
<gene>
    <name evidence="2" type="ORF">BECKTC1821E_GA0114239_10122</name>
    <name evidence="3" type="ORF">BECKTC1821F_GA0114240_107214</name>
</gene>
<name>A0A450YJ11_9GAMM</name>
<dbReference type="GO" id="GO:0042910">
    <property type="term" value="F:xenobiotic transmembrane transporter activity"/>
    <property type="evidence" value="ECO:0007669"/>
    <property type="project" value="TreeGrafter"/>
</dbReference>
<dbReference type="PANTHER" id="PTHR32063:SF33">
    <property type="entry name" value="RND SUPERFAMILY EFFLUX PUMP PERMEASE COMPONENT"/>
    <property type="match status" value="1"/>
</dbReference>
<evidence type="ECO:0000313" key="2">
    <source>
        <dbReference type="EMBL" id="VFK41552.1"/>
    </source>
</evidence>
<feature type="transmembrane region" description="Helical" evidence="1">
    <location>
        <begin position="31"/>
        <end position="53"/>
    </location>
</feature>